<organism evidence="5 6">
    <name type="scientific">[Clostridium] cellulosi</name>
    <dbReference type="NCBI Taxonomy" id="29343"/>
    <lineage>
        <taxon>Bacteria</taxon>
        <taxon>Bacillati</taxon>
        <taxon>Bacillota</taxon>
        <taxon>Clostridia</taxon>
        <taxon>Eubacteriales</taxon>
        <taxon>Oscillospiraceae</taxon>
        <taxon>Oscillospiraceae incertae sedis</taxon>
    </lineage>
</organism>
<evidence type="ECO:0000256" key="1">
    <source>
        <dbReference type="ARBA" id="ARBA00023015"/>
    </source>
</evidence>
<evidence type="ECO:0000256" key="3">
    <source>
        <dbReference type="ARBA" id="ARBA00023163"/>
    </source>
</evidence>
<dbReference type="Proteomes" id="UP000032431">
    <property type="component" value="Chromosome I"/>
</dbReference>
<dbReference type="InterPro" id="IPR018060">
    <property type="entry name" value="HTH_AraC"/>
</dbReference>
<dbReference type="OrthoDB" id="253601at2"/>
<protein>
    <recommendedName>
        <fullName evidence="4">HTH araC/xylS-type domain-containing protein</fullName>
    </recommendedName>
</protein>
<feature type="domain" description="HTH araC/xylS-type" evidence="4">
    <location>
        <begin position="183"/>
        <end position="281"/>
    </location>
</feature>
<dbReference type="STRING" id="29343.CCDG5_1460"/>
<dbReference type="InterPro" id="IPR037923">
    <property type="entry name" value="HTH-like"/>
</dbReference>
<dbReference type="SMART" id="SM00342">
    <property type="entry name" value="HTH_ARAC"/>
    <property type="match status" value="1"/>
</dbReference>
<dbReference type="PANTHER" id="PTHR43280">
    <property type="entry name" value="ARAC-FAMILY TRANSCRIPTIONAL REGULATOR"/>
    <property type="match status" value="1"/>
</dbReference>
<reference evidence="6" key="1">
    <citation type="submission" date="2014-07" db="EMBL/GenBank/DDBJ databases">
        <authorList>
            <person name="Wibberg D."/>
        </authorList>
    </citation>
    <scope>NUCLEOTIDE SEQUENCE [LARGE SCALE GENOMIC DNA]</scope>
    <source>
        <strain evidence="6">DG5</strain>
    </source>
</reference>
<evidence type="ECO:0000256" key="2">
    <source>
        <dbReference type="ARBA" id="ARBA00023125"/>
    </source>
</evidence>
<accession>A0A078KTR2</accession>
<sequence length="288" mass="33578">MLDRNIFQNLNEVGYPFILYYNNSPETFPQHWHNYIEVILSYQDFVQYDINGHLYTLSPYDILFVWSGELHALVHQPQPCKVLLLQFDYPIIGNRIEFRNKLYLFHQVRLIKSSENPALAASLAEKLNNIKELYFSSDDFKEVKMCIELYEIFMALGSNLLNSSALLSSETNLKRNRVTERMVSICSYLSSHCTENISIDAAARRAGFSKSHFSRLFKEFTADSFTNFMIKERLHKAEELLTNPNLSITEAAFKAGFNSISTFNRIFKQYKHCSPTQFRNLYRASHTV</sequence>
<dbReference type="EMBL" id="LM995447">
    <property type="protein sequence ID" value="CDZ24570.1"/>
    <property type="molecule type" value="Genomic_DNA"/>
</dbReference>
<keyword evidence="6" id="KW-1185">Reference proteome</keyword>
<dbReference type="KEGG" id="ccel:CCDG5_1460"/>
<dbReference type="PANTHER" id="PTHR43280:SF27">
    <property type="entry name" value="TRANSCRIPTIONAL REGULATOR MTLR"/>
    <property type="match status" value="1"/>
</dbReference>
<keyword evidence="3" id="KW-0804">Transcription</keyword>
<dbReference type="SUPFAM" id="SSF46689">
    <property type="entry name" value="Homeodomain-like"/>
    <property type="match status" value="2"/>
</dbReference>
<evidence type="ECO:0000259" key="4">
    <source>
        <dbReference type="PROSITE" id="PS01124"/>
    </source>
</evidence>
<dbReference type="HOGENOM" id="CLU_000445_88_3_9"/>
<dbReference type="Gene3D" id="1.10.10.60">
    <property type="entry name" value="Homeodomain-like"/>
    <property type="match status" value="2"/>
</dbReference>
<dbReference type="GO" id="GO:0043565">
    <property type="term" value="F:sequence-specific DNA binding"/>
    <property type="evidence" value="ECO:0007669"/>
    <property type="project" value="InterPro"/>
</dbReference>
<evidence type="ECO:0000313" key="5">
    <source>
        <dbReference type="EMBL" id="CDZ24570.1"/>
    </source>
</evidence>
<gene>
    <name evidence="5" type="ORF">CCDG5_1460</name>
</gene>
<proteinExistence type="predicted"/>
<keyword evidence="1" id="KW-0805">Transcription regulation</keyword>
<dbReference type="AlphaFoldDB" id="A0A078KTR2"/>
<dbReference type="InterPro" id="IPR009057">
    <property type="entry name" value="Homeodomain-like_sf"/>
</dbReference>
<name>A0A078KTR2_9FIRM</name>
<dbReference type="Pfam" id="PF12833">
    <property type="entry name" value="HTH_18"/>
    <property type="match status" value="1"/>
</dbReference>
<evidence type="ECO:0000313" key="6">
    <source>
        <dbReference type="Proteomes" id="UP000032431"/>
    </source>
</evidence>
<dbReference type="PROSITE" id="PS01124">
    <property type="entry name" value="HTH_ARAC_FAMILY_2"/>
    <property type="match status" value="1"/>
</dbReference>
<dbReference type="SUPFAM" id="SSF51215">
    <property type="entry name" value="Regulatory protein AraC"/>
    <property type="match status" value="1"/>
</dbReference>
<dbReference type="PATRIC" id="fig|29343.3.peg.1538"/>
<keyword evidence="2" id="KW-0238">DNA-binding</keyword>
<dbReference type="GO" id="GO:0003700">
    <property type="term" value="F:DNA-binding transcription factor activity"/>
    <property type="evidence" value="ECO:0007669"/>
    <property type="project" value="InterPro"/>
</dbReference>